<sequence length="242" mass="27026">MAYIPNFISEEEQKNILDKARSIPFAPHKIKENRYLANEIQKLPPQQIPSNQWINLAHRRLQPLPSRLTNTNTLLTSTALPSWLQTPLIERISALEIFSNAPHGINHCLINEYLPGQGIMPHEDGAAYYPAVATVSLGGTLVLDVIEKGEKKRSWRILQEPRSLLVTTGEAYTETLHGIAEVEEDRELGSETVANWGLLGGEKSRIEECGGVNVRTTRISLTFRDVKKVSALGKKIFGKPKT</sequence>
<comment type="similarity">
    <text evidence="2">Belongs to the alkB family.</text>
</comment>
<dbReference type="PANTHER" id="PTHR46030">
    <property type="entry name" value="ALPHA-KETOGLUTARATE-DEPENDENT DIOXYGENASE ALKB HOMOLOG 6"/>
    <property type="match status" value="1"/>
</dbReference>
<keyword evidence="7" id="KW-0539">Nucleus</keyword>
<dbReference type="PROSITE" id="PS51471">
    <property type="entry name" value="FE2OG_OXY"/>
    <property type="match status" value="1"/>
</dbReference>
<keyword evidence="6" id="KW-0408">Iron</keyword>
<dbReference type="InterPro" id="IPR032862">
    <property type="entry name" value="ALKBH6"/>
</dbReference>
<keyword evidence="4" id="KW-0223">Dioxygenase</keyword>
<evidence type="ECO:0000256" key="2">
    <source>
        <dbReference type="ARBA" id="ARBA00007879"/>
    </source>
</evidence>
<dbReference type="Gene3D" id="2.60.120.590">
    <property type="entry name" value="Alpha-ketoglutarate-dependent dioxygenase AlkB-like"/>
    <property type="match status" value="1"/>
</dbReference>
<dbReference type="PANTHER" id="PTHR46030:SF1">
    <property type="entry name" value="ALPHA-KETOGLUTARATE-DEPENDENT DIOXYGENASE ALKB HOMOLOG 6"/>
    <property type="match status" value="1"/>
</dbReference>
<dbReference type="GO" id="GO:0051213">
    <property type="term" value="F:dioxygenase activity"/>
    <property type="evidence" value="ECO:0007669"/>
    <property type="project" value="UniProtKB-KW"/>
</dbReference>
<keyword evidence="5" id="KW-0560">Oxidoreductase</keyword>
<evidence type="ECO:0000259" key="8">
    <source>
        <dbReference type="PROSITE" id="PS51471"/>
    </source>
</evidence>
<evidence type="ECO:0000256" key="6">
    <source>
        <dbReference type="ARBA" id="ARBA00023004"/>
    </source>
</evidence>
<dbReference type="Pfam" id="PF13532">
    <property type="entry name" value="2OG-FeII_Oxy_2"/>
    <property type="match status" value="1"/>
</dbReference>
<organism evidence="9 10">
    <name type="scientific">Pseudocercospora eumusae</name>
    <dbReference type="NCBI Taxonomy" id="321146"/>
    <lineage>
        <taxon>Eukaryota</taxon>
        <taxon>Fungi</taxon>
        <taxon>Dikarya</taxon>
        <taxon>Ascomycota</taxon>
        <taxon>Pezizomycotina</taxon>
        <taxon>Dothideomycetes</taxon>
        <taxon>Dothideomycetidae</taxon>
        <taxon>Mycosphaerellales</taxon>
        <taxon>Mycosphaerellaceae</taxon>
        <taxon>Pseudocercospora</taxon>
    </lineage>
</organism>
<dbReference type="GO" id="GO:0005634">
    <property type="term" value="C:nucleus"/>
    <property type="evidence" value="ECO:0007669"/>
    <property type="project" value="UniProtKB-SubCell"/>
</dbReference>
<evidence type="ECO:0000256" key="5">
    <source>
        <dbReference type="ARBA" id="ARBA00023002"/>
    </source>
</evidence>
<dbReference type="GO" id="GO:0046872">
    <property type="term" value="F:metal ion binding"/>
    <property type="evidence" value="ECO:0007669"/>
    <property type="project" value="UniProtKB-KW"/>
</dbReference>
<keyword evidence="10" id="KW-1185">Reference proteome</keyword>
<keyword evidence="3" id="KW-0479">Metal-binding</keyword>
<dbReference type="InterPro" id="IPR005123">
    <property type="entry name" value="Oxoglu/Fe-dep_dioxygenase_dom"/>
</dbReference>
<gene>
    <name evidence="9" type="ORF">AC578_1815</name>
</gene>
<dbReference type="EMBL" id="LFZN01000036">
    <property type="protein sequence ID" value="KXT02864.1"/>
    <property type="molecule type" value="Genomic_DNA"/>
</dbReference>
<name>A0A139HK35_9PEZI</name>
<evidence type="ECO:0000256" key="3">
    <source>
        <dbReference type="ARBA" id="ARBA00022723"/>
    </source>
</evidence>
<accession>A0A139HK35</accession>
<evidence type="ECO:0000313" key="9">
    <source>
        <dbReference type="EMBL" id="KXT02864.1"/>
    </source>
</evidence>
<proteinExistence type="inferred from homology"/>
<dbReference type="OrthoDB" id="412814at2759"/>
<comment type="caution">
    <text evidence="9">The sequence shown here is derived from an EMBL/GenBank/DDBJ whole genome shotgun (WGS) entry which is preliminary data.</text>
</comment>
<protein>
    <recommendedName>
        <fullName evidence="8">Fe2OG dioxygenase domain-containing protein</fullName>
    </recommendedName>
</protein>
<dbReference type="SUPFAM" id="SSF51197">
    <property type="entry name" value="Clavaminate synthase-like"/>
    <property type="match status" value="1"/>
</dbReference>
<dbReference type="AlphaFoldDB" id="A0A139HK35"/>
<dbReference type="InterPro" id="IPR027450">
    <property type="entry name" value="AlkB-like"/>
</dbReference>
<reference evidence="9 10" key="1">
    <citation type="submission" date="2015-07" db="EMBL/GenBank/DDBJ databases">
        <title>Comparative genomics of the Sigatoka disease complex on banana suggests a link between parallel evolutionary changes in Pseudocercospora fijiensis and Pseudocercospora eumusae and increased virulence on the banana host.</title>
        <authorList>
            <person name="Chang T.-C."/>
            <person name="Salvucci A."/>
            <person name="Crous P.W."/>
            <person name="Stergiopoulos I."/>
        </authorList>
    </citation>
    <scope>NUCLEOTIDE SEQUENCE [LARGE SCALE GENOMIC DNA]</scope>
    <source>
        <strain evidence="9 10">CBS 114824</strain>
    </source>
</reference>
<comment type="subcellular location">
    <subcellularLocation>
        <location evidence="1">Nucleus</location>
    </subcellularLocation>
</comment>
<dbReference type="InterPro" id="IPR037151">
    <property type="entry name" value="AlkB-like_sf"/>
</dbReference>
<feature type="domain" description="Fe2OG dioxygenase" evidence="8">
    <location>
        <begin position="104"/>
        <end position="227"/>
    </location>
</feature>
<dbReference type="Proteomes" id="UP000070133">
    <property type="component" value="Unassembled WGS sequence"/>
</dbReference>
<evidence type="ECO:0000256" key="7">
    <source>
        <dbReference type="ARBA" id="ARBA00023242"/>
    </source>
</evidence>
<dbReference type="STRING" id="321146.A0A139HK35"/>
<evidence type="ECO:0000256" key="4">
    <source>
        <dbReference type="ARBA" id="ARBA00022964"/>
    </source>
</evidence>
<evidence type="ECO:0000313" key="10">
    <source>
        <dbReference type="Proteomes" id="UP000070133"/>
    </source>
</evidence>
<evidence type="ECO:0000256" key="1">
    <source>
        <dbReference type="ARBA" id="ARBA00004123"/>
    </source>
</evidence>